<evidence type="ECO:0000313" key="1">
    <source>
        <dbReference type="EMBL" id="VFV30898.1"/>
    </source>
</evidence>
<sequence>MDEQKWFLEMDSTPGEDAVKIVKMTTKDLEYYREYYINLVDKAVAGFDRIDSDFERSSTVGKMLSNSISCYREIIHEREESINGTNFIVVLF</sequence>
<dbReference type="EMBL" id="CAAGRJ010014869">
    <property type="protein sequence ID" value="VFV30898.1"/>
    <property type="molecule type" value="Genomic_DNA"/>
</dbReference>
<keyword evidence="2" id="KW-1185">Reference proteome</keyword>
<name>A0A485NFV1_LYNPA</name>
<evidence type="ECO:0000313" key="2">
    <source>
        <dbReference type="Proteomes" id="UP000386466"/>
    </source>
</evidence>
<proteinExistence type="predicted"/>
<gene>
    <name evidence="1" type="ORF">LYPA_23C000517</name>
</gene>
<accession>A0A485NFV1</accession>
<protein>
    <submittedName>
        <fullName evidence="1">Tigger transposable element-derived protein 1</fullName>
    </submittedName>
</protein>
<dbReference type="AlphaFoldDB" id="A0A485NFV1"/>
<dbReference type="Proteomes" id="UP000386466">
    <property type="component" value="Unassembled WGS sequence"/>
</dbReference>
<organism evidence="1 2">
    <name type="scientific">Lynx pardinus</name>
    <name type="common">Iberian lynx</name>
    <name type="synonym">Felis pardina</name>
    <dbReference type="NCBI Taxonomy" id="191816"/>
    <lineage>
        <taxon>Eukaryota</taxon>
        <taxon>Metazoa</taxon>
        <taxon>Chordata</taxon>
        <taxon>Craniata</taxon>
        <taxon>Vertebrata</taxon>
        <taxon>Euteleostomi</taxon>
        <taxon>Mammalia</taxon>
        <taxon>Eutheria</taxon>
        <taxon>Laurasiatheria</taxon>
        <taxon>Carnivora</taxon>
        <taxon>Feliformia</taxon>
        <taxon>Felidae</taxon>
        <taxon>Felinae</taxon>
        <taxon>Lynx</taxon>
    </lineage>
</organism>
<reference evidence="1 2" key="1">
    <citation type="submission" date="2019-01" db="EMBL/GenBank/DDBJ databases">
        <authorList>
            <person name="Alioto T."/>
            <person name="Alioto T."/>
        </authorList>
    </citation>
    <scope>NUCLEOTIDE SEQUENCE [LARGE SCALE GENOMIC DNA]</scope>
</reference>